<dbReference type="SMART" id="SM00804">
    <property type="entry name" value="TAP_C"/>
    <property type="match status" value="1"/>
</dbReference>
<sequence>MTGSAISRPRGGGIRKQRQKRDRDGDLVMGAAPRVATTARASGSKPRTRDSHTAPFTELKVTGWTDDKEVAKILNFLERHAARRSPKTTKGSVPPKMVKRHSAAGTLLKIWVRPDDVTAFSKINGFTFNSAHGTQKLTITGPGIRSKSPNAMDTTSGDKDKSTDKPETSETIEMLKGFLFRRYQAEEKLLNLSKIADDEEVAKSGMFNDERTQQKFFPALMVVCDQTLKSAEEKREAIHSVTLAGNNLPNLDVVRNLSTTLPHILNLDLSGNKFANVRVLKPWKNRFRSLEHLIVEITEPGWEEELVSWFPKLRILNGQQVRPDPAPTPPAAAAPAVPAVSAVPVAPATDPVPSPAALPAPVSGLTPEQEQMIVYVMEQTNLKREMALQCLEAGKWDINAAGQLFLATKDTLGPESFNS</sequence>
<dbReference type="Gene3D" id="3.80.10.10">
    <property type="entry name" value="Ribonuclease Inhibitor"/>
    <property type="match status" value="1"/>
</dbReference>
<dbReference type="SUPFAM" id="SSF46934">
    <property type="entry name" value="UBA-like"/>
    <property type="match status" value="1"/>
</dbReference>
<dbReference type="EMBL" id="JAKJXO020000006">
    <property type="protein sequence ID" value="KAL1603964.1"/>
    <property type="molecule type" value="Genomic_DNA"/>
</dbReference>
<feature type="compositionally biased region" description="Basic and acidic residues" evidence="1">
    <location>
        <begin position="156"/>
        <end position="168"/>
    </location>
</feature>
<proteinExistence type="predicted"/>
<dbReference type="PANTHER" id="PTHR10662:SF22">
    <property type="entry name" value="NUCLEAR RNA EXPORT FACTOR 1"/>
    <property type="match status" value="1"/>
</dbReference>
<dbReference type="InterPro" id="IPR009060">
    <property type="entry name" value="UBA-like_sf"/>
</dbReference>
<dbReference type="PANTHER" id="PTHR10662">
    <property type="entry name" value="NUCLEAR RNA EXPORT FACTOR"/>
    <property type="match status" value="1"/>
</dbReference>
<dbReference type="Proteomes" id="UP001521785">
    <property type="component" value="Unassembled WGS sequence"/>
</dbReference>
<evidence type="ECO:0000256" key="1">
    <source>
        <dbReference type="SAM" id="MobiDB-lite"/>
    </source>
</evidence>
<dbReference type="InterPro" id="IPR005637">
    <property type="entry name" value="TAP_C_dom"/>
</dbReference>
<dbReference type="InterPro" id="IPR032675">
    <property type="entry name" value="LRR_dom_sf"/>
</dbReference>
<organism evidence="3 4">
    <name type="scientific">Paraconiothyrium brasiliense</name>
    <dbReference type="NCBI Taxonomy" id="300254"/>
    <lineage>
        <taxon>Eukaryota</taxon>
        <taxon>Fungi</taxon>
        <taxon>Dikarya</taxon>
        <taxon>Ascomycota</taxon>
        <taxon>Pezizomycotina</taxon>
        <taxon>Dothideomycetes</taxon>
        <taxon>Pleosporomycetidae</taxon>
        <taxon>Pleosporales</taxon>
        <taxon>Massarineae</taxon>
        <taxon>Didymosphaeriaceae</taxon>
        <taxon>Paraconiothyrium</taxon>
    </lineage>
</organism>
<protein>
    <submittedName>
        <fullName evidence="3">Nuclear mRNA export, poly(A)+RNA binding protein</fullName>
    </submittedName>
</protein>
<dbReference type="SUPFAM" id="SSF52058">
    <property type="entry name" value="L domain-like"/>
    <property type="match status" value="1"/>
</dbReference>
<dbReference type="Gene3D" id="1.10.8.10">
    <property type="entry name" value="DNA helicase RuvA subunit, C-terminal domain"/>
    <property type="match status" value="1"/>
</dbReference>
<evidence type="ECO:0000259" key="2">
    <source>
        <dbReference type="PROSITE" id="PS51281"/>
    </source>
</evidence>
<evidence type="ECO:0000313" key="3">
    <source>
        <dbReference type="EMBL" id="KAL1603964.1"/>
    </source>
</evidence>
<dbReference type="PROSITE" id="PS51281">
    <property type="entry name" value="TAP_C"/>
    <property type="match status" value="1"/>
</dbReference>
<reference evidence="3 4" key="1">
    <citation type="submission" date="2024-02" db="EMBL/GenBank/DDBJ databases">
        <title>De novo assembly and annotation of 12 fungi associated with fruit tree decline syndrome in Ontario, Canada.</title>
        <authorList>
            <person name="Sulman M."/>
            <person name="Ellouze W."/>
            <person name="Ilyukhin E."/>
        </authorList>
    </citation>
    <scope>NUCLEOTIDE SEQUENCE [LARGE SCALE GENOMIC DNA]</scope>
    <source>
        <strain evidence="3 4">M42-189</strain>
    </source>
</reference>
<dbReference type="CDD" id="cd14342">
    <property type="entry name" value="UBA_TAP-C"/>
    <property type="match status" value="1"/>
</dbReference>
<feature type="region of interest" description="Disordered" evidence="1">
    <location>
        <begin position="137"/>
        <end position="168"/>
    </location>
</feature>
<dbReference type="Pfam" id="PF03943">
    <property type="entry name" value="TAP_C"/>
    <property type="match status" value="1"/>
</dbReference>
<keyword evidence="4" id="KW-1185">Reference proteome</keyword>
<name>A0ABR3RHP4_9PLEO</name>
<gene>
    <name evidence="3" type="primary">MEX67</name>
    <name evidence="3" type="ORF">SLS60_005556</name>
</gene>
<comment type="caution">
    <text evidence="3">The sequence shown here is derived from an EMBL/GenBank/DDBJ whole genome shotgun (WGS) entry which is preliminary data.</text>
</comment>
<evidence type="ECO:0000313" key="4">
    <source>
        <dbReference type="Proteomes" id="UP001521785"/>
    </source>
</evidence>
<accession>A0ABR3RHP4</accession>
<feature type="domain" description="TAP-C" evidence="2">
    <location>
        <begin position="367"/>
        <end position="419"/>
    </location>
</feature>
<feature type="region of interest" description="Disordered" evidence="1">
    <location>
        <begin position="1"/>
        <end position="54"/>
    </location>
</feature>
<dbReference type="InterPro" id="IPR030217">
    <property type="entry name" value="NXF_fam"/>
</dbReference>